<dbReference type="EMBL" id="KM879221">
    <property type="protein sequence ID" value="AIU44295.1"/>
    <property type="molecule type" value="Genomic_DNA"/>
</dbReference>
<organism evidence="2 3">
    <name type="scientific">Delftia phage RG-2014</name>
    <dbReference type="NCBI Taxonomy" id="1563661"/>
    <lineage>
        <taxon>Viruses</taxon>
        <taxon>Duplodnaviria</taxon>
        <taxon>Heunggongvirae</taxon>
        <taxon>Uroviricota</taxon>
        <taxon>Caudoviricetes</taxon>
        <taxon>Schitoviridae</taxon>
        <taxon>Dendoorenvirus</taxon>
        <taxon>Dendoorenvirus RG2014</taxon>
    </lineage>
</organism>
<feature type="region of interest" description="Disordered" evidence="1">
    <location>
        <begin position="54"/>
        <end position="81"/>
    </location>
</feature>
<accession>A0A097PAN3</accession>
<keyword evidence="3" id="KW-1185">Reference proteome</keyword>
<dbReference type="KEGG" id="vg:24638726"/>
<name>A0A097PAN3_9CAUD</name>
<reference evidence="3" key="1">
    <citation type="submission" date="2014-10" db="EMBL/GenBank/DDBJ databases">
        <title>Draft genome sequence of lytic bacteriophage specific to a multidrug resistant bacterium Delftia tsuruhatensis ARB-1.</title>
        <authorList>
            <person name="Bhattacharjee A.S."/>
            <person name="Motlagh A.M."/>
            <person name="Goel R."/>
        </authorList>
    </citation>
    <scope>NUCLEOTIDE SEQUENCE [LARGE SCALE GENOMIC DNA]</scope>
</reference>
<evidence type="ECO:0000313" key="3">
    <source>
        <dbReference type="Proteomes" id="UP000030040"/>
    </source>
</evidence>
<feature type="compositionally biased region" description="Basic and acidic residues" evidence="1">
    <location>
        <begin position="64"/>
        <end position="75"/>
    </location>
</feature>
<gene>
    <name evidence="2" type="ORF">RG2014_041</name>
</gene>
<dbReference type="GeneID" id="24638726"/>
<dbReference type="RefSeq" id="YP_009148404.1">
    <property type="nucleotide sequence ID" value="NC_027348.2"/>
</dbReference>
<proteinExistence type="predicted"/>
<sequence>MRCYVCQRSVRDLVEIPTDIPGEICVEARCHGERRQYRFGISFLREMEAKGQKPDNFVAFGPTRRKEDPRPKTEPAKGNPVDTLLDLYRPGWRNGPGDTPSRRLQAVKGALAAQRVMLQCASAVQMQNGVLRSVLDQLKAAGLENEYARKVADQLHAEFATVPNGEITE</sequence>
<dbReference type="Proteomes" id="UP000030040">
    <property type="component" value="Segment"/>
</dbReference>
<evidence type="ECO:0000313" key="2">
    <source>
        <dbReference type="EMBL" id="AIU44295.1"/>
    </source>
</evidence>
<evidence type="ECO:0000256" key="1">
    <source>
        <dbReference type="SAM" id="MobiDB-lite"/>
    </source>
</evidence>
<protein>
    <submittedName>
        <fullName evidence="2">Uncharacterized protein</fullName>
    </submittedName>
</protein>